<keyword evidence="2" id="KW-1185">Reference proteome</keyword>
<sequence length="52" mass="6286">MYKQIERYEAILTSWLETFVSHRQHLADTEYTLVTDTVHHHFQVVRIGWVIS</sequence>
<dbReference type="Gene3D" id="3.30.310.110">
    <property type="entry name" value="XisI-like"/>
    <property type="match status" value="1"/>
</dbReference>
<dbReference type="InterPro" id="IPR014968">
    <property type="entry name" value="XisI"/>
</dbReference>
<organism evidence="1 2">
    <name type="scientific">Fibrella rubiginis</name>
    <dbReference type="NCBI Taxonomy" id="2817060"/>
    <lineage>
        <taxon>Bacteria</taxon>
        <taxon>Pseudomonadati</taxon>
        <taxon>Bacteroidota</taxon>
        <taxon>Cytophagia</taxon>
        <taxon>Cytophagales</taxon>
        <taxon>Spirosomataceae</taxon>
        <taxon>Fibrella</taxon>
    </lineage>
</organism>
<dbReference type="EMBL" id="JAFMYV010000002">
    <property type="protein sequence ID" value="MBO0935718.1"/>
    <property type="molecule type" value="Genomic_DNA"/>
</dbReference>
<dbReference type="AlphaFoldDB" id="A0A939GFX5"/>
<dbReference type="Proteomes" id="UP000664034">
    <property type="component" value="Unassembled WGS sequence"/>
</dbReference>
<gene>
    <name evidence="1" type="ORF">J2I47_04070</name>
</gene>
<evidence type="ECO:0000313" key="2">
    <source>
        <dbReference type="Proteomes" id="UP000664034"/>
    </source>
</evidence>
<dbReference type="RefSeq" id="WP_207363285.1">
    <property type="nucleotide sequence ID" value="NZ_JAFMYV010000002.1"/>
</dbReference>
<comment type="caution">
    <text evidence="1">The sequence shown here is derived from an EMBL/GenBank/DDBJ whole genome shotgun (WGS) entry which is preliminary data.</text>
</comment>
<dbReference type="Pfam" id="PF08869">
    <property type="entry name" value="XisI"/>
    <property type="match status" value="1"/>
</dbReference>
<evidence type="ECO:0000313" key="1">
    <source>
        <dbReference type="EMBL" id="MBO0935718.1"/>
    </source>
</evidence>
<reference evidence="1" key="1">
    <citation type="submission" date="2021-03" db="EMBL/GenBank/DDBJ databases">
        <title>Fibrella sp. HMF5335 genome sequencing and assembly.</title>
        <authorList>
            <person name="Kang H."/>
            <person name="Kim H."/>
            <person name="Bae S."/>
            <person name="Joh K."/>
        </authorList>
    </citation>
    <scope>NUCLEOTIDE SEQUENCE</scope>
    <source>
        <strain evidence="1">HMF5335</strain>
    </source>
</reference>
<dbReference type="InterPro" id="IPR035943">
    <property type="entry name" value="XisI-like_sf"/>
</dbReference>
<name>A0A939GFX5_9BACT</name>
<proteinExistence type="predicted"/>
<protein>
    <submittedName>
        <fullName evidence="1">XisI protein</fullName>
    </submittedName>
</protein>
<accession>A0A939GFX5</accession>
<dbReference type="SUPFAM" id="SSF143847">
    <property type="entry name" value="XisI-like"/>
    <property type="match status" value="1"/>
</dbReference>